<name>A0A8C0YWU2_CANLF</name>
<evidence type="ECO:0000256" key="3">
    <source>
        <dbReference type="ARBA" id="ARBA00023015"/>
    </source>
</evidence>
<dbReference type="GO" id="GO:0003700">
    <property type="term" value="F:DNA-binding transcription factor activity"/>
    <property type="evidence" value="ECO:0007669"/>
    <property type="project" value="InterPro"/>
</dbReference>
<evidence type="ECO:0000313" key="9">
    <source>
        <dbReference type="Proteomes" id="UP000694542"/>
    </source>
</evidence>
<comment type="subcellular location">
    <subcellularLocation>
        <location evidence="1">Nucleus</location>
    </subcellularLocation>
</comment>
<protein>
    <submittedName>
        <fullName evidence="8">Uncharacterized protein</fullName>
    </submittedName>
</protein>
<dbReference type="Proteomes" id="UP000694542">
    <property type="component" value="Chromosome 35"/>
</dbReference>
<dbReference type="PANTHER" id="PTHR23334">
    <property type="entry name" value="CCAAT/ENHANCER BINDING PROTEIN"/>
    <property type="match status" value="1"/>
</dbReference>
<dbReference type="SUPFAM" id="SSF57959">
    <property type="entry name" value="Leucine zipper domain"/>
    <property type="match status" value="1"/>
</dbReference>
<proteinExistence type="inferred from homology"/>
<organism evidence="8 9">
    <name type="scientific">Canis lupus familiaris</name>
    <name type="common">Dog</name>
    <name type="synonym">Canis familiaris</name>
    <dbReference type="NCBI Taxonomy" id="9615"/>
    <lineage>
        <taxon>Eukaryota</taxon>
        <taxon>Metazoa</taxon>
        <taxon>Chordata</taxon>
        <taxon>Craniata</taxon>
        <taxon>Vertebrata</taxon>
        <taxon>Euteleostomi</taxon>
        <taxon>Mammalia</taxon>
        <taxon>Eutheria</taxon>
        <taxon>Laurasiatheria</taxon>
        <taxon>Carnivora</taxon>
        <taxon>Caniformia</taxon>
        <taxon>Canidae</taxon>
        <taxon>Canis</taxon>
    </lineage>
</organism>
<evidence type="ECO:0000256" key="4">
    <source>
        <dbReference type="ARBA" id="ARBA00023125"/>
    </source>
</evidence>
<evidence type="ECO:0000256" key="2">
    <source>
        <dbReference type="ARBA" id="ARBA00006951"/>
    </source>
</evidence>
<keyword evidence="4" id="KW-0238">DNA-binding</keyword>
<dbReference type="AlphaFoldDB" id="A0A8C0YWU2"/>
<evidence type="ECO:0000256" key="1">
    <source>
        <dbReference type="ARBA" id="ARBA00004123"/>
    </source>
</evidence>
<reference evidence="8" key="1">
    <citation type="submission" date="2018-10" db="EMBL/GenBank/DDBJ databases">
        <title>De novo assembly of a Great Dane genome.</title>
        <authorList>
            <person name="Kidd J.M."/>
            <person name="Pendleton A.L."/>
            <person name="Shen F."/>
            <person name="Emery S."/>
        </authorList>
    </citation>
    <scope>NUCLEOTIDE SEQUENCE [LARGE SCALE GENOMIC DNA]</scope>
    <source>
        <strain evidence="8">Great Dane</strain>
    </source>
</reference>
<accession>A0A8C0YWU2</accession>
<evidence type="ECO:0000256" key="5">
    <source>
        <dbReference type="ARBA" id="ARBA00023163"/>
    </source>
</evidence>
<dbReference type="Ensembl" id="ENSCAFT00040022809.1">
    <property type="protein sequence ID" value="ENSCAFP00040019762.1"/>
    <property type="gene ID" value="ENSCAFG00040012379.1"/>
</dbReference>
<evidence type="ECO:0000313" key="8">
    <source>
        <dbReference type="Ensembl" id="ENSCAFP00040019762.1"/>
    </source>
</evidence>
<dbReference type="Gene3D" id="1.20.5.170">
    <property type="match status" value="1"/>
</dbReference>
<feature type="compositionally biased region" description="Low complexity" evidence="7">
    <location>
        <begin position="139"/>
        <end position="153"/>
    </location>
</feature>
<dbReference type="InterPro" id="IPR046347">
    <property type="entry name" value="bZIP_sf"/>
</dbReference>
<reference evidence="8" key="2">
    <citation type="submission" date="2025-08" db="UniProtKB">
        <authorList>
            <consortium name="Ensembl"/>
        </authorList>
    </citation>
    <scope>IDENTIFICATION</scope>
</reference>
<keyword evidence="5" id="KW-0804">Transcription</keyword>
<keyword evidence="6" id="KW-0539">Nucleus</keyword>
<evidence type="ECO:0000256" key="6">
    <source>
        <dbReference type="ARBA" id="ARBA00023242"/>
    </source>
</evidence>
<sequence length="153" mass="17100">MSKRAQRDGTTGICIIHTQAPASGLQQVANWVLLALGVEAHPRFQASKAKRVWIANSGLSMDHNSDEYRQGRERNDMVVKKEPVEKQAEGTGALQKVNQLKEENEWLEAKIKLLTKELSVPLKDLFLEHAHNLADKVQSTSTENTTTSDNARQ</sequence>
<keyword evidence="3" id="KW-0805">Transcription regulation</keyword>
<dbReference type="GO" id="GO:0005634">
    <property type="term" value="C:nucleus"/>
    <property type="evidence" value="ECO:0007669"/>
    <property type="project" value="UniProtKB-SubCell"/>
</dbReference>
<dbReference type="InterPro" id="IPR031106">
    <property type="entry name" value="C/EBP"/>
</dbReference>
<comment type="similarity">
    <text evidence="2">Belongs to the bZIP family. C/EBP subfamily.</text>
</comment>
<feature type="region of interest" description="Disordered" evidence="7">
    <location>
        <begin position="133"/>
        <end position="153"/>
    </location>
</feature>
<evidence type="ECO:0000256" key="7">
    <source>
        <dbReference type="SAM" id="MobiDB-lite"/>
    </source>
</evidence>
<dbReference type="GO" id="GO:0006351">
    <property type="term" value="P:DNA-templated transcription"/>
    <property type="evidence" value="ECO:0007669"/>
    <property type="project" value="InterPro"/>
</dbReference>
<dbReference type="GO" id="GO:0003677">
    <property type="term" value="F:DNA binding"/>
    <property type="evidence" value="ECO:0007669"/>
    <property type="project" value="UniProtKB-KW"/>
</dbReference>
<dbReference type="PANTHER" id="PTHR23334:SF69">
    <property type="entry name" value="CCAAT_ENHANCER-BINDING PROTEIN GAMMA"/>
    <property type="match status" value="1"/>
</dbReference>